<dbReference type="Proteomes" id="UP000309215">
    <property type="component" value="Unassembled WGS sequence"/>
</dbReference>
<proteinExistence type="predicted"/>
<sequence length="684" mass="73925">MRTSRIGAAWALGLITTSFVTGSASAEELALRRVMLSTGGVGYFEHEAQVSGDAELTFDVRLDQVSDVLKSLLAMDPQGRLGQASLPGRAPLSEIFRDLPFSQEDLSSTASLLRALRGQMLRVSAHATTMEGRLVAVTEEKVSLGEGQGTIVRNRLSLLTPTGMRQVVLEEADAIEIVDTRLRAQVEQALAAIAAYAAADQRTITIDVHGQGERTVRVGYVVAAPLWKATYRLVVPKTSGEAKLEGWALLENMSGQDWKRVELSVASGNPVTLRQAVYDSYFVNRPEVPVEVLGRRLPPVDVGAVPEAEVAEEADGAGGGRVMMRRGFMAVPSAADALMFNAQPAGEAPMPEPSPIAEPSEGATQVVFHFPDPVDLPRGQSLLVPIVSESLPVERVSWYRYDVDARNPLASVRLTNDTETGLPPGILSIYENTQANEPPSFVGDARLGALPAGEDRLVSYAVDLDVRVNREEKFAQVVTGAKIARGVLEVYRAERRTTTYKIKGAADEARVLVVEHPRIQGFTLKAPTEGVIGTTDTHVRIRREVPAGQTVDLEVVLERPIEQSIVIGSITAQELGVLLASTEISAEVRAALEHVAALQQTLASREQALALLRTERQALVSDQDRLRRNLASSPQGSDLHTRYLAALASTEDRIGELDRAIETADAAVRVAREELADYIANLSI</sequence>
<dbReference type="EMBL" id="SSMQ01000074">
    <property type="protein sequence ID" value="TKC98122.1"/>
    <property type="molecule type" value="Genomic_DNA"/>
</dbReference>
<accession>A0A4U1IUL1</accession>
<evidence type="ECO:0000313" key="3">
    <source>
        <dbReference type="Proteomes" id="UP000309215"/>
    </source>
</evidence>
<name>A0A4U1IUL1_9BACT</name>
<evidence type="ECO:0000259" key="1">
    <source>
        <dbReference type="Pfam" id="PF13598"/>
    </source>
</evidence>
<reference evidence="2 3" key="1">
    <citation type="submission" date="2019-04" db="EMBL/GenBank/DDBJ databases">
        <authorList>
            <person name="Li Y."/>
            <person name="Wang J."/>
        </authorList>
    </citation>
    <scope>NUCLEOTIDE SEQUENCE [LARGE SCALE GENOMIC DNA]</scope>
    <source>
        <strain evidence="2 3">DSM 14668</strain>
    </source>
</reference>
<dbReference type="OrthoDB" id="580912at2"/>
<dbReference type="AlphaFoldDB" id="A0A4U1IUL1"/>
<feature type="domain" description="DUF4139" evidence="1">
    <location>
        <begin position="216"/>
        <end position="486"/>
    </location>
</feature>
<organism evidence="2 3">
    <name type="scientific">Polyangium fumosum</name>
    <dbReference type="NCBI Taxonomy" id="889272"/>
    <lineage>
        <taxon>Bacteria</taxon>
        <taxon>Pseudomonadati</taxon>
        <taxon>Myxococcota</taxon>
        <taxon>Polyangia</taxon>
        <taxon>Polyangiales</taxon>
        <taxon>Polyangiaceae</taxon>
        <taxon>Polyangium</taxon>
    </lineage>
</organism>
<dbReference type="RefSeq" id="WP_136934882.1">
    <property type="nucleotide sequence ID" value="NZ_SSMQ01000074.1"/>
</dbReference>
<gene>
    <name evidence="2" type="ORF">E8A74_42595</name>
</gene>
<comment type="caution">
    <text evidence="2">The sequence shown here is derived from an EMBL/GenBank/DDBJ whole genome shotgun (WGS) entry which is preliminary data.</text>
</comment>
<dbReference type="Pfam" id="PF13598">
    <property type="entry name" value="DUF4139"/>
    <property type="match status" value="1"/>
</dbReference>
<protein>
    <submittedName>
        <fullName evidence="2">DUF4139 domain-containing protein</fullName>
    </submittedName>
</protein>
<keyword evidence="3" id="KW-1185">Reference proteome</keyword>
<dbReference type="InterPro" id="IPR037291">
    <property type="entry name" value="DUF4139"/>
</dbReference>
<evidence type="ECO:0000313" key="2">
    <source>
        <dbReference type="EMBL" id="TKC98122.1"/>
    </source>
</evidence>